<dbReference type="SUPFAM" id="SSF51230">
    <property type="entry name" value="Single hybrid motif"/>
    <property type="match status" value="1"/>
</dbReference>
<dbReference type="InterPro" id="IPR011053">
    <property type="entry name" value="Single_hybrid_motif"/>
</dbReference>
<comment type="similarity">
    <text evidence="1 3">Belongs to the GcvH family.</text>
</comment>
<name>A0A9D1SWN9_9FIRM</name>
<gene>
    <name evidence="3 6" type="primary">gcvH</name>
    <name evidence="6" type="ORF">IAC73_04015</name>
</gene>
<dbReference type="GO" id="GO:0005737">
    <property type="term" value="C:cytoplasm"/>
    <property type="evidence" value="ECO:0007669"/>
    <property type="project" value="TreeGrafter"/>
</dbReference>
<protein>
    <recommendedName>
        <fullName evidence="3">Glycine cleavage system H protein</fullName>
    </recommendedName>
</protein>
<accession>A0A9D1SWN9</accession>
<dbReference type="GO" id="GO:0005960">
    <property type="term" value="C:glycine cleavage complex"/>
    <property type="evidence" value="ECO:0007669"/>
    <property type="project" value="InterPro"/>
</dbReference>
<dbReference type="AlphaFoldDB" id="A0A9D1SWN9"/>
<dbReference type="PROSITE" id="PS50968">
    <property type="entry name" value="BIOTINYL_LIPOYL"/>
    <property type="match status" value="1"/>
</dbReference>
<keyword evidence="2 3" id="KW-0450">Lipoyl</keyword>
<dbReference type="Pfam" id="PF01597">
    <property type="entry name" value="GCV_H"/>
    <property type="match status" value="1"/>
</dbReference>
<reference evidence="6" key="2">
    <citation type="journal article" date="2021" name="PeerJ">
        <title>Extensive microbial diversity within the chicken gut microbiome revealed by metagenomics and culture.</title>
        <authorList>
            <person name="Gilroy R."/>
            <person name="Ravi A."/>
            <person name="Getino M."/>
            <person name="Pursley I."/>
            <person name="Horton D.L."/>
            <person name="Alikhan N.F."/>
            <person name="Baker D."/>
            <person name="Gharbi K."/>
            <person name="Hall N."/>
            <person name="Watson M."/>
            <person name="Adriaenssens E.M."/>
            <person name="Foster-Nyarko E."/>
            <person name="Jarju S."/>
            <person name="Secka A."/>
            <person name="Antonio M."/>
            <person name="Oren A."/>
            <person name="Chaudhuri R.R."/>
            <person name="La Ragione R."/>
            <person name="Hildebrand F."/>
            <person name="Pallen M.J."/>
        </authorList>
    </citation>
    <scope>NUCLEOTIDE SEQUENCE</scope>
    <source>
        <strain evidence="6">10406</strain>
    </source>
</reference>
<comment type="caution">
    <text evidence="6">The sequence shown here is derived from an EMBL/GenBank/DDBJ whole genome shotgun (WGS) entry which is preliminary data.</text>
</comment>
<proteinExistence type="inferred from homology"/>
<dbReference type="HAMAP" id="MF_00272">
    <property type="entry name" value="GcvH"/>
    <property type="match status" value="1"/>
</dbReference>
<feature type="modified residue" description="N6-lipoyllysine" evidence="3 4">
    <location>
        <position position="58"/>
    </location>
</feature>
<evidence type="ECO:0000313" key="6">
    <source>
        <dbReference type="EMBL" id="HIU98991.1"/>
    </source>
</evidence>
<dbReference type="Gene3D" id="2.40.50.100">
    <property type="match status" value="1"/>
</dbReference>
<evidence type="ECO:0000256" key="2">
    <source>
        <dbReference type="ARBA" id="ARBA00022823"/>
    </source>
</evidence>
<dbReference type="InterPro" id="IPR033753">
    <property type="entry name" value="GCV_H/Fam206"/>
</dbReference>
<evidence type="ECO:0000259" key="5">
    <source>
        <dbReference type="PROSITE" id="PS50968"/>
    </source>
</evidence>
<dbReference type="NCBIfam" id="NF002270">
    <property type="entry name" value="PRK01202.1"/>
    <property type="match status" value="1"/>
</dbReference>
<dbReference type="GO" id="GO:0019464">
    <property type="term" value="P:glycine decarboxylation via glycine cleavage system"/>
    <property type="evidence" value="ECO:0007669"/>
    <property type="project" value="UniProtKB-UniRule"/>
</dbReference>
<dbReference type="Proteomes" id="UP000886857">
    <property type="component" value="Unassembled WGS sequence"/>
</dbReference>
<reference evidence="6" key="1">
    <citation type="submission" date="2020-10" db="EMBL/GenBank/DDBJ databases">
        <authorList>
            <person name="Gilroy R."/>
        </authorList>
    </citation>
    <scope>NUCLEOTIDE SEQUENCE</scope>
    <source>
        <strain evidence="6">10406</strain>
    </source>
</reference>
<comment type="function">
    <text evidence="3">The glycine cleavage system catalyzes the degradation of glycine. The H protein shuttles the methylamine group of glycine from the P protein to the T protein.</text>
</comment>
<dbReference type="GO" id="GO:0009249">
    <property type="term" value="P:protein lipoylation"/>
    <property type="evidence" value="ECO:0007669"/>
    <property type="project" value="TreeGrafter"/>
</dbReference>
<dbReference type="PROSITE" id="PS00189">
    <property type="entry name" value="LIPOYL"/>
    <property type="match status" value="1"/>
</dbReference>
<organism evidence="6 7">
    <name type="scientific">Candidatus Limadaptatus stercoripullorum</name>
    <dbReference type="NCBI Taxonomy" id="2840846"/>
    <lineage>
        <taxon>Bacteria</taxon>
        <taxon>Bacillati</taxon>
        <taxon>Bacillota</taxon>
        <taxon>Clostridia</taxon>
        <taxon>Eubacteriales</taxon>
        <taxon>Candidatus Limadaptatus</taxon>
    </lineage>
</organism>
<dbReference type="CDD" id="cd06848">
    <property type="entry name" value="GCS_H"/>
    <property type="match status" value="1"/>
</dbReference>
<evidence type="ECO:0000256" key="3">
    <source>
        <dbReference type="HAMAP-Rule" id="MF_00272"/>
    </source>
</evidence>
<dbReference type="EMBL" id="DVOE01000061">
    <property type="protein sequence ID" value="HIU98991.1"/>
    <property type="molecule type" value="Genomic_DNA"/>
</dbReference>
<dbReference type="NCBIfam" id="TIGR00527">
    <property type="entry name" value="gcvH"/>
    <property type="match status" value="1"/>
</dbReference>
<dbReference type="InterPro" id="IPR003016">
    <property type="entry name" value="2-oxoA_DH_lipoyl-BS"/>
</dbReference>
<sequence length="116" mass="12378">MKKYTKTHEWTKAEDGVLYVGISRHAVHELGDIVYVELPEVGADVTAGAPACEIESVKAVAEVNSPVTGSVCKVNDALEGSPELLVGDPDAWIFAVQPSEAAEGLMTEEEYLAYLG</sequence>
<evidence type="ECO:0000256" key="1">
    <source>
        <dbReference type="ARBA" id="ARBA00009249"/>
    </source>
</evidence>
<comment type="subunit">
    <text evidence="3">The glycine cleavage system is composed of four proteins: P, T, L and H.</text>
</comment>
<dbReference type="InterPro" id="IPR000089">
    <property type="entry name" value="Biotin_lipoyl"/>
</dbReference>
<comment type="cofactor">
    <cofactor evidence="3">
        <name>(R)-lipoate</name>
        <dbReference type="ChEBI" id="CHEBI:83088"/>
    </cofactor>
    <text evidence="3">Binds 1 lipoyl cofactor covalently.</text>
</comment>
<dbReference type="InterPro" id="IPR017453">
    <property type="entry name" value="GCV_H_sub"/>
</dbReference>
<evidence type="ECO:0000313" key="7">
    <source>
        <dbReference type="Proteomes" id="UP000886857"/>
    </source>
</evidence>
<evidence type="ECO:0000256" key="4">
    <source>
        <dbReference type="PIRSR" id="PIRSR617453-50"/>
    </source>
</evidence>
<feature type="domain" description="Lipoyl-binding" evidence="5">
    <location>
        <begin position="17"/>
        <end position="97"/>
    </location>
</feature>
<dbReference type="PANTHER" id="PTHR11715">
    <property type="entry name" value="GLYCINE CLEAVAGE SYSTEM H PROTEIN"/>
    <property type="match status" value="1"/>
</dbReference>
<dbReference type="PANTHER" id="PTHR11715:SF3">
    <property type="entry name" value="GLYCINE CLEAVAGE SYSTEM H PROTEIN-RELATED"/>
    <property type="match status" value="1"/>
</dbReference>
<dbReference type="InterPro" id="IPR002930">
    <property type="entry name" value="GCV_H"/>
</dbReference>